<dbReference type="PROSITE" id="PS51257">
    <property type="entry name" value="PROKAR_LIPOPROTEIN"/>
    <property type="match status" value="1"/>
</dbReference>
<name>A0A1M6BP56_9VIBR</name>
<dbReference type="GO" id="GO:1904680">
    <property type="term" value="F:peptide transmembrane transporter activity"/>
    <property type="evidence" value="ECO:0007669"/>
    <property type="project" value="TreeGrafter"/>
</dbReference>
<dbReference type="Pfam" id="PF00496">
    <property type="entry name" value="SBP_bac_5"/>
    <property type="match status" value="1"/>
</dbReference>
<feature type="chain" id="PRO_5012138466" evidence="3">
    <location>
        <begin position="33"/>
        <end position="514"/>
    </location>
</feature>
<evidence type="ECO:0000256" key="3">
    <source>
        <dbReference type="SAM" id="SignalP"/>
    </source>
</evidence>
<feature type="signal peptide" evidence="3">
    <location>
        <begin position="1"/>
        <end position="32"/>
    </location>
</feature>
<gene>
    <name evidence="5" type="primary">dppA_6</name>
    <name evidence="5" type="ORF">VA7868_03836</name>
</gene>
<keyword evidence="6" id="KW-1185">Reference proteome</keyword>
<dbReference type="PIRSF" id="PIRSF002741">
    <property type="entry name" value="MppA"/>
    <property type="match status" value="1"/>
</dbReference>
<evidence type="ECO:0000256" key="1">
    <source>
        <dbReference type="ARBA" id="ARBA00005695"/>
    </source>
</evidence>
<dbReference type="InterPro" id="IPR030678">
    <property type="entry name" value="Peptide/Ni-bd"/>
</dbReference>
<dbReference type="GO" id="GO:0043190">
    <property type="term" value="C:ATP-binding cassette (ABC) transporter complex"/>
    <property type="evidence" value="ECO:0007669"/>
    <property type="project" value="InterPro"/>
</dbReference>
<keyword evidence="2 3" id="KW-0732">Signal</keyword>
<reference evidence="5 6" key="1">
    <citation type="submission" date="2016-11" db="EMBL/GenBank/DDBJ databases">
        <authorList>
            <person name="Jaros S."/>
            <person name="Januszkiewicz K."/>
            <person name="Wedrychowicz H."/>
        </authorList>
    </citation>
    <scope>NUCLEOTIDE SEQUENCE [LARGE SCALE GENOMIC DNA]</scope>
    <source>
        <strain evidence="5 6">CECT 7868</strain>
    </source>
</reference>
<comment type="similarity">
    <text evidence="1">Belongs to the bacterial solute-binding protein 5 family.</text>
</comment>
<organism evidence="5 6">
    <name type="scientific">Vibrio aerogenes CECT 7868</name>
    <dbReference type="NCBI Taxonomy" id="1216006"/>
    <lineage>
        <taxon>Bacteria</taxon>
        <taxon>Pseudomonadati</taxon>
        <taxon>Pseudomonadota</taxon>
        <taxon>Gammaproteobacteria</taxon>
        <taxon>Vibrionales</taxon>
        <taxon>Vibrionaceae</taxon>
        <taxon>Vibrio</taxon>
    </lineage>
</organism>
<dbReference type="STRING" id="1216006.VA7868_03836"/>
<dbReference type="AlphaFoldDB" id="A0A1M6BP56"/>
<dbReference type="PANTHER" id="PTHR30290">
    <property type="entry name" value="PERIPLASMIC BINDING COMPONENT OF ABC TRANSPORTER"/>
    <property type="match status" value="1"/>
</dbReference>
<dbReference type="EMBL" id="FQXZ01000044">
    <property type="protein sequence ID" value="SHI50472.1"/>
    <property type="molecule type" value="Genomic_DNA"/>
</dbReference>
<dbReference type="Gene3D" id="3.90.76.10">
    <property type="entry name" value="Dipeptide-binding Protein, Domain 1"/>
    <property type="match status" value="1"/>
</dbReference>
<feature type="domain" description="Solute-binding protein family 5" evidence="4">
    <location>
        <begin position="77"/>
        <end position="436"/>
    </location>
</feature>
<dbReference type="GO" id="GO:0030288">
    <property type="term" value="C:outer membrane-bounded periplasmic space"/>
    <property type="evidence" value="ECO:0007669"/>
    <property type="project" value="UniProtKB-ARBA"/>
</dbReference>
<dbReference type="GO" id="GO:0015833">
    <property type="term" value="P:peptide transport"/>
    <property type="evidence" value="ECO:0007669"/>
    <property type="project" value="TreeGrafter"/>
</dbReference>
<protein>
    <submittedName>
        <fullName evidence="5">Periplasmic dipeptide transport protein</fullName>
    </submittedName>
</protein>
<proteinExistence type="inferred from homology"/>
<accession>A0A1M6BP56</accession>
<dbReference type="InterPro" id="IPR000914">
    <property type="entry name" value="SBP_5_dom"/>
</dbReference>
<dbReference type="PANTHER" id="PTHR30290:SF38">
    <property type="entry name" value="D,D-DIPEPTIDE-BINDING PERIPLASMIC PROTEIN DDPA-RELATED"/>
    <property type="match status" value="1"/>
</dbReference>
<evidence type="ECO:0000259" key="4">
    <source>
        <dbReference type="Pfam" id="PF00496"/>
    </source>
</evidence>
<dbReference type="Gene3D" id="3.40.190.10">
    <property type="entry name" value="Periplasmic binding protein-like II"/>
    <property type="match status" value="1"/>
</dbReference>
<evidence type="ECO:0000313" key="6">
    <source>
        <dbReference type="Proteomes" id="UP000184608"/>
    </source>
</evidence>
<evidence type="ECO:0000313" key="5">
    <source>
        <dbReference type="EMBL" id="SHI50472.1"/>
    </source>
</evidence>
<dbReference type="RefSeq" id="WP_245796965.1">
    <property type="nucleotide sequence ID" value="NZ_FQXZ01000044.1"/>
</dbReference>
<dbReference type="Proteomes" id="UP000184608">
    <property type="component" value="Unassembled WGS sequence"/>
</dbReference>
<dbReference type="InterPro" id="IPR039424">
    <property type="entry name" value="SBP_5"/>
</dbReference>
<dbReference type="Gene3D" id="3.10.105.10">
    <property type="entry name" value="Dipeptide-binding Protein, Domain 3"/>
    <property type="match status" value="1"/>
</dbReference>
<dbReference type="CDD" id="cd00995">
    <property type="entry name" value="PBP2_NikA_DppA_OppA_like"/>
    <property type="match status" value="1"/>
</dbReference>
<evidence type="ECO:0000256" key="2">
    <source>
        <dbReference type="ARBA" id="ARBA00022729"/>
    </source>
</evidence>
<dbReference type="SUPFAM" id="SSF53850">
    <property type="entry name" value="Periplasmic binding protein-like II"/>
    <property type="match status" value="1"/>
</dbReference>
<sequence length="514" mass="57041">MESRSMIRIKPTHVLQSLVLAAGLSCSTWSMAAGTLTVSSPQDPGSWDPIDTFLVNWASVSTNIYDALIYRGPDLRLQPGLATSWEELDQGKRIRFQLRHHVTFHNGEPFNAQAVKFTFDRLLGEEGKKGPQRSNYSAIDHVAVVDDDTVDFFLTKTDPVLLTKLAGYGAMIVPPKYIQEKGDAYFNTHPVGTGPFQFVDYQPKVGIRLKAYPGFWGEKAKLSELNYRFIPEPSTAVAELQAGRVDLVIPPTIPIAMIPAIQANPKLDIVTTKGPAVYALRFNTRSGITKDVRVRKAMIYGVDRQAIIDSILGGQASAIASFQSAVSFGNDPAMKPLPYDPAKAKQLLKAAGVRPGTKVQIDIRGNNATFNEVAQAVASYLQMIGLNATIKPYETNVLLNDIIPSGKTGAMFQQSWGGWTFDYDNTAYFMYHTGEKWNPYDSDPKMDQLLESERSITDQTKRKAILQSVARYAADRALEMPLYNINEIFGLSKRVKHFTPVPDSRLRLNKVTVE</sequence>